<accession>A0A844GT76</accession>
<evidence type="ECO:0000313" key="1">
    <source>
        <dbReference type="EMBL" id="MTD62895.1"/>
    </source>
</evidence>
<proteinExistence type="predicted"/>
<dbReference type="RefSeq" id="WP_118512497.1">
    <property type="nucleotide sequence ID" value="NZ_WMBC01000026.1"/>
</dbReference>
<gene>
    <name evidence="1" type="ORF">GKZ57_17095</name>
</gene>
<dbReference type="AlphaFoldDB" id="A0A844GT76"/>
<dbReference type="EMBL" id="WMBC01000026">
    <property type="protein sequence ID" value="MTD62895.1"/>
    <property type="molecule type" value="Genomic_DNA"/>
</dbReference>
<name>A0A844GT76_9FIRM</name>
<reference evidence="1 2" key="1">
    <citation type="submission" date="2019-11" db="EMBL/GenBank/DDBJ databases">
        <title>Draft genome sequence of Blautia luti DSM 14534T, isolated from human stool.</title>
        <authorList>
            <person name="Ortiz R."/>
            <person name="Melis-Arcos F."/>
            <person name="Covarrubias P."/>
            <person name="Cardenas J.P."/>
            <person name="Perez-Donoso J."/>
            <person name="Almonacid D."/>
        </authorList>
    </citation>
    <scope>NUCLEOTIDE SEQUENCE [LARGE SCALE GENOMIC DNA]</scope>
    <source>
        <strain evidence="1 2">DSM 14534</strain>
    </source>
</reference>
<protein>
    <submittedName>
        <fullName evidence="1">Uncharacterized protein</fullName>
    </submittedName>
</protein>
<dbReference type="Proteomes" id="UP000437824">
    <property type="component" value="Unassembled WGS sequence"/>
</dbReference>
<comment type="caution">
    <text evidence="1">The sequence shown here is derived from an EMBL/GenBank/DDBJ whole genome shotgun (WGS) entry which is preliminary data.</text>
</comment>
<organism evidence="1 2">
    <name type="scientific">Blautia luti DSM 14534 = JCM 17040</name>
    <dbReference type="NCBI Taxonomy" id="649762"/>
    <lineage>
        <taxon>Bacteria</taxon>
        <taxon>Bacillati</taxon>
        <taxon>Bacillota</taxon>
        <taxon>Clostridia</taxon>
        <taxon>Lachnospirales</taxon>
        <taxon>Lachnospiraceae</taxon>
        <taxon>Blautia</taxon>
    </lineage>
</organism>
<evidence type="ECO:0000313" key="2">
    <source>
        <dbReference type="Proteomes" id="UP000437824"/>
    </source>
</evidence>
<sequence>MRRSNEEKRLLTKLESGILDGMVGDEKVYHGYKDVYCGKYIKNGEPVSYREGEATRFFNGKENERIPGKRNEERYDTDDRKLEFLQRYGWLIDDPEVRAYSAKFKSKKK</sequence>